<dbReference type="OrthoDB" id="10052321at2759"/>
<dbReference type="Proteomes" id="UP000070700">
    <property type="component" value="Unassembled WGS sequence"/>
</dbReference>
<dbReference type="GO" id="GO:0005763">
    <property type="term" value="C:mitochondrial small ribosomal subunit"/>
    <property type="evidence" value="ECO:0007669"/>
    <property type="project" value="TreeGrafter"/>
</dbReference>
<protein>
    <recommendedName>
        <fullName evidence="5">Eukaryotic mitochondrial regulator protein-domain-containing protein</fullName>
    </recommendedName>
</protein>
<keyword evidence="1" id="KW-0175">Coiled coil</keyword>
<dbReference type="FunCoup" id="A0A132BA12">
    <property type="interactions" value="106"/>
</dbReference>
<name>A0A132BA12_MOLSC</name>
<evidence type="ECO:0000256" key="1">
    <source>
        <dbReference type="SAM" id="Coils"/>
    </source>
</evidence>
<sequence>MGAYNREGQLTRVVKASREQERERNSGGGSNESTQQRQPSDPNNPDGADNPDGTKAATLPPESRRDLTPFPLDPQFISQPVLSGWFKDQIWKQVILQGLSVREVSASLGVEMSRVAAVVRLVEIEKEWKRINKPLMRQYHQAVMNMLPKTLWNPEETTEENRKKTKTHESINDLPVHVATGQQIFLPTSESRHFTRKDAARVFDAKLLPADDRVPHPELAVMHKEVLEELSDEERKARAEARDASEEQKRKVALARQAKKEASIKKVDIGRFEYRFSEIKVDDAGKDGRGLKGVGWRYGVPLMDRSRGQHKIPRAVE</sequence>
<dbReference type="Pfam" id="PF12298">
    <property type="entry name" value="Bot1p"/>
    <property type="match status" value="1"/>
</dbReference>
<evidence type="ECO:0000313" key="3">
    <source>
        <dbReference type="EMBL" id="KUJ09242.1"/>
    </source>
</evidence>
<evidence type="ECO:0000313" key="4">
    <source>
        <dbReference type="Proteomes" id="UP000070700"/>
    </source>
</evidence>
<proteinExistence type="predicted"/>
<dbReference type="AlphaFoldDB" id="A0A132BA12"/>
<accession>A0A132BA12</accession>
<reference evidence="3 4" key="1">
    <citation type="submission" date="2015-10" db="EMBL/GenBank/DDBJ databases">
        <title>Full genome of DAOMC 229536 Phialocephala scopiformis, a fungal endophyte of spruce producing the potent anti-insectan compound rugulosin.</title>
        <authorList>
            <consortium name="DOE Joint Genome Institute"/>
            <person name="Walker A.K."/>
            <person name="Frasz S.L."/>
            <person name="Seifert K.A."/>
            <person name="Miller J.D."/>
            <person name="Mondo S.J."/>
            <person name="Labutti K."/>
            <person name="Lipzen A."/>
            <person name="Dockter R."/>
            <person name="Kennedy M."/>
            <person name="Grigoriev I.V."/>
            <person name="Spatafora J.W."/>
        </authorList>
    </citation>
    <scope>NUCLEOTIDE SEQUENCE [LARGE SCALE GENOMIC DNA]</scope>
    <source>
        <strain evidence="3 4">CBS 120377</strain>
    </source>
</reference>
<dbReference type="InParanoid" id="A0A132BA12"/>
<dbReference type="RefSeq" id="XP_018063597.1">
    <property type="nucleotide sequence ID" value="XM_018210033.1"/>
</dbReference>
<feature type="compositionally biased region" description="Low complexity" evidence="2">
    <location>
        <begin position="39"/>
        <end position="51"/>
    </location>
</feature>
<dbReference type="InterPro" id="IPR021036">
    <property type="entry name" value="Ribosomal_mS45"/>
</dbReference>
<dbReference type="GeneID" id="28819759"/>
<dbReference type="GO" id="GO:0032543">
    <property type="term" value="P:mitochondrial translation"/>
    <property type="evidence" value="ECO:0007669"/>
    <property type="project" value="TreeGrafter"/>
</dbReference>
<dbReference type="PANTHER" id="PTHR28158">
    <property type="entry name" value="37S RIBOSOMAL PROTEIN S35, MITOCHONDRIAL"/>
    <property type="match status" value="1"/>
</dbReference>
<feature type="compositionally biased region" description="Basic and acidic residues" evidence="2">
    <location>
        <begin position="16"/>
        <end position="25"/>
    </location>
</feature>
<gene>
    <name evidence="3" type="ORF">LY89DRAFT_598310</name>
</gene>
<feature type="region of interest" description="Disordered" evidence="2">
    <location>
        <begin position="1"/>
        <end position="71"/>
    </location>
</feature>
<dbReference type="STRING" id="149040.A0A132BA12"/>
<evidence type="ECO:0000256" key="2">
    <source>
        <dbReference type="SAM" id="MobiDB-lite"/>
    </source>
</evidence>
<organism evidence="3 4">
    <name type="scientific">Mollisia scopiformis</name>
    <name type="common">Conifer needle endophyte fungus</name>
    <name type="synonym">Phialocephala scopiformis</name>
    <dbReference type="NCBI Taxonomy" id="149040"/>
    <lineage>
        <taxon>Eukaryota</taxon>
        <taxon>Fungi</taxon>
        <taxon>Dikarya</taxon>
        <taxon>Ascomycota</taxon>
        <taxon>Pezizomycotina</taxon>
        <taxon>Leotiomycetes</taxon>
        <taxon>Helotiales</taxon>
        <taxon>Mollisiaceae</taxon>
        <taxon>Mollisia</taxon>
    </lineage>
</organism>
<evidence type="ECO:0008006" key="5">
    <source>
        <dbReference type="Google" id="ProtNLM"/>
    </source>
</evidence>
<dbReference type="PANTHER" id="PTHR28158:SF1">
    <property type="entry name" value="SMALL RIBOSOMAL SUBUNIT PROTEIN MS45"/>
    <property type="match status" value="1"/>
</dbReference>
<feature type="coiled-coil region" evidence="1">
    <location>
        <begin position="220"/>
        <end position="258"/>
    </location>
</feature>
<keyword evidence="4" id="KW-1185">Reference proteome</keyword>
<dbReference type="KEGG" id="psco:LY89DRAFT_598310"/>
<dbReference type="EMBL" id="KQ947432">
    <property type="protein sequence ID" value="KUJ09242.1"/>
    <property type="molecule type" value="Genomic_DNA"/>
</dbReference>
<dbReference type="GO" id="GO:0003735">
    <property type="term" value="F:structural constituent of ribosome"/>
    <property type="evidence" value="ECO:0007669"/>
    <property type="project" value="TreeGrafter"/>
</dbReference>